<dbReference type="GO" id="GO:0071013">
    <property type="term" value="C:catalytic step 2 spliceosome"/>
    <property type="evidence" value="ECO:0007669"/>
    <property type="project" value="TreeGrafter"/>
</dbReference>
<evidence type="ECO:0000256" key="3">
    <source>
        <dbReference type="ARBA" id="ARBA00023242"/>
    </source>
</evidence>
<feature type="compositionally biased region" description="Basic and acidic residues" evidence="4">
    <location>
        <begin position="201"/>
        <end position="213"/>
    </location>
</feature>
<keyword evidence="3" id="KW-0539">Nucleus</keyword>
<dbReference type="EMBL" id="JAGHQM010000814">
    <property type="protein sequence ID" value="KAH0558541.1"/>
    <property type="molecule type" value="Genomic_DNA"/>
</dbReference>
<dbReference type="AlphaFoldDB" id="A0A9P8RNE3"/>
<feature type="region of interest" description="Disordered" evidence="4">
    <location>
        <begin position="1"/>
        <end position="32"/>
    </location>
</feature>
<evidence type="ECO:0000313" key="6">
    <source>
        <dbReference type="Proteomes" id="UP000750711"/>
    </source>
</evidence>
<feature type="region of interest" description="Disordered" evidence="4">
    <location>
        <begin position="384"/>
        <end position="477"/>
    </location>
</feature>
<dbReference type="Proteomes" id="UP000750711">
    <property type="component" value="Unassembled WGS sequence"/>
</dbReference>
<comment type="subcellular location">
    <subcellularLocation>
        <location evidence="1">Nucleus</location>
    </subcellularLocation>
</comment>
<evidence type="ECO:0000256" key="1">
    <source>
        <dbReference type="ARBA" id="ARBA00004123"/>
    </source>
</evidence>
<feature type="region of interest" description="Disordered" evidence="4">
    <location>
        <begin position="254"/>
        <end position="363"/>
    </location>
</feature>
<evidence type="ECO:0000256" key="4">
    <source>
        <dbReference type="SAM" id="MobiDB-lite"/>
    </source>
</evidence>
<dbReference type="PANTHER" id="PTHR12940">
    <property type="entry name" value="ES-2 PROTEIN - RELATED"/>
    <property type="match status" value="1"/>
</dbReference>
<proteinExistence type="inferred from homology"/>
<feature type="compositionally biased region" description="Low complexity" evidence="4">
    <location>
        <begin position="119"/>
        <end position="132"/>
    </location>
</feature>
<keyword evidence="6" id="KW-1185">Reference proteome</keyword>
<accession>A0A9P8RNE3</accession>
<evidence type="ECO:0008006" key="7">
    <source>
        <dbReference type="Google" id="ProtNLM"/>
    </source>
</evidence>
<comment type="similarity">
    <text evidence="2">Belongs to the ESS2 family.</text>
</comment>
<feature type="region of interest" description="Disordered" evidence="4">
    <location>
        <begin position="201"/>
        <end position="238"/>
    </location>
</feature>
<reference evidence="5" key="1">
    <citation type="submission" date="2021-03" db="EMBL/GenBank/DDBJ databases">
        <title>Comparative genomics and phylogenomic investigation of the class Geoglossomycetes provide insights into ecological specialization and systematics.</title>
        <authorList>
            <person name="Melie T."/>
            <person name="Pirro S."/>
            <person name="Miller A.N."/>
            <person name="Quandt A."/>
        </authorList>
    </citation>
    <scope>NUCLEOTIDE SEQUENCE</scope>
    <source>
        <strain evidence="5">CAQ_001_2017</strain>
    </source>
</reference>
<evidence type="ECO:0000256" key="2">
    <source>
        <dbReference type="ARBA" id="ARBA00009072"/>
    </source>
</evidence>
<feature type="region of interest" description="Disordered" evidence="4">
    <location>
        <begin position="89"/>
        <end position="142"/>
    </location>
</feature>
<feature type="compositionally biased region" description="Pro residues" evidence="4">
    <location>
        <begin position="277"/>
        <end position="290"/>
    </location>
</feature>
<gene>
    <name evidence="5" type="ORF">GP486_004803</name>
</gene>
<dbReference type="InterPro" id="IPR019148">
    <property type="entry name" value="Nuclear_protein_DGCR14_ESS-2"/>
</dbReference>
<comment type="caution">
    <text evidence="5">The sequence shown here is derived from an EMBL/GenBank/DDBJ whole genome shotgun (WGS) entry which is preliminary data.</text>
</comment>
<sequence>MASQNRQSLIQRPADTELMPPPRTKRIKRPPRVLDEDTYTEALSEIIARDFFPGLLESKTQQEYLDALESQDSEWIASAGRKLSEVMTPGTRRRGRRGVTMTLPGRLDTPKDYRGDTPSSTVSNEESVSTTNTKDKGPRVDTNLNLDSFQSKYTSEDNESFNQLLDKQNEKRAQRYSWMWAGNRIPGYRLLKEQEREEKMKKAVADQEREDGGAKQLAIEGPDERKSMPDTWKSKPDNELMFAPDGVEDTFETVQQKAEAQSRAPPKAVVYENTRLPPAPTETPTVPPSPSLTAVRDAIAGRPRPTASEPGVWGGETPRVNGYSFVDDAPSPSPQELGAPPLTWGTLEGSHPLLGSGDATPNPFVIKEASKREALHHKMVDRVAKNNRVAARQGVTGKAGAETPSGTPVPKFVSSPRVNGNLTPAAQRLWSRVGGSGGNKLGVTFDGGRTTLAGKARESSLRHKWTPTPRAQRSETE</sequence>
<name>A0A9P8RNE3_9PEZI</name>
<evidence type="ECO:0000313" key="5">
    <source>
        <dbReference type="EMBL" id="KAH0558541.1"/>
    </source>
</evidence>
<organism evidence="5 6">
    <name type="scientific">Trichoglossum hirsutum</name>
    <dbReference type="NCBI Taxonomy" id="265104"/>
    <lineage>
        <taxon>Eukaryota</taxon>
        <taxon>Fungi</taxon>
        <taxon>Dikarya</taxon>
        <taxon>Ascomycota</taxon>
        <taxon>Pezizomycotina</taxon>
        <taxon>Geoglossomycetes</taxon>
        <taxon>Geoglossales</taxon>
        <taxon>Geoglossaceae</taxon>
        <taxon>Trichoglossum</taxon>
    </lineage>
</organism>
<dbReference type="Pfam" id="PF09751">
    <property type="entry name" value="Es2"/>
    <property type="match status" value="1"/>
</dbReference>
<protein>
    <recommendedName>
        <fullName evidence="7">Nuclear protein Es2</fullName>
    </recommendedName>
</protein>
<feature type="compositionally biased region" description="Polar residues" evidence="4">
    <location>
        <begin position="1"/>
        <end position="10"/>
    </location>
</feature>
<dbReference type="PANTHER" id="PTHR12940:SF0">
    <property type="entry name" value="SPLICING FACTOR ESS-2 HOMOLOG"/>
    <property type="match status" value="1"/>
</dbReference>
<feature type="compositionally biased region" description="Basic and acidic residues" evidence="4">
    <location>
        <begin position="222"/>
        <end position="238"/>
    </location>
</feature>